<dbReference type="RefSeq" id="WP_146141492.1">
    <property type="nucleotide sequence ID" value="NZ_PVTE01000021.1"/>
</dbReference>
<gene>
    <name evidence="1" type="ORF">CLV58_12125</name>
</gene>
<organism evidence="1 2">
    <name type="scientific">Spirosoma oryzae</name>
    <dbReference type="NCBI Taxonomy" id="1469603"/>
    <lineage>
        <taxon>Bacteria</taxon>
        <taxon>Pseudomonadati</taxon>
        <taxon>Bacteroidota</taxon>
        <taxon>Cytophagia</taxon>
        <taxon>Cytophagales</taxon>
        <taxon>Cytophagaceae</taxon>
        <taxon>Spirosoma</taxon>
    </lineage>
</organism>
<dbReference type="PROSITE" id="PS51257">
    <property type="entry name" value="PROKAR_LIPOPROTEIN"/>
    <property type="match status" value="1"/>
</dbReference>
<accession>A0A2T0SGJ5</accession>
<dbReference type="AlphaFoldDB" id="A0A2T0SGJ5"/>
<dbReference type="Proteomes" id="UP000238375">
    <property type="component" value="Unassembled WGS sequence"/>
</dbReference>
<evidence type="ECO:0000313" key="2">
    <source>
        <dbReference type="Proteomes" id="UP000238375"/>
    </source>
</evidence>
<keyword evidence="2" id="KW-1185">Reference proteome</keyword>
<reference evidence="1 2" key="1">
    <citation type="submission" date="2018-03" db="EMBL/GenBank/DDBJ databases">
        <title>Genomic Encyclopedia of Archaeal and Bacterial Type Strains, Phase II (KMG-II): from individual species to whole genera.</title>
        <authorList>
            <person name="Goeker M."/>
        </authorList>
    </citation>
    <scope>NUCLEOTIDE SEQUENCE [LARGE SCALE GENOMIC DNA]</scope>
    <source>
        <strain evidence="1 2">DSM 28354</strain>
    </source>
</reference>
<dbReference type="EMBL" id="PVTE01000021">
    <property type="protein sequence ID" value="PRY32525.1"/>
    <property type="molecule type" value="Genomic_DNA"/>
</dbReference>
<sequence length="64" mass="6945">MRKVFTLIAGFLLFACVYFHIKRQNVYISNLPAPDSKTAMQSSPVNTLTTGTKAALAVSVVANQ</sequence>
<name>A0A2T0SGJ5_9BACT</name>
<proteinExistence type="predicted"/>
<protein>
    <submittedName>
        <fullName evidence="1">Uncharacterized protein</fullName>
    </submittedName>
</protein>
<evidence type="ECO:0000313" key="1">
    <source>
        <dbReference type="EMBL" id="PRY32525.1"/>
    </source>
</evidence>
<comment type="caution">
    <text evidence="1">The sequence shown here is derived from an EMBL/GenBank/DDBJ whole genome shotgun (WGS) entry which is preliminary data.</text>
</comment>